<organism evidence="3 4">
    <name type="scientific">Prorocentrum cordatum</name>
    <dbReference type="NCBI Taxonomy" id="2364126"/>
    <lineage>
        <taxon>Eukaryota</taxon>
        <taxon>Sar</taxon>
        <taxon>Alveolata</taxon>
        <taxon>Dinophyceae</taxon>
        <taxon>Prorocentrales</taxon>
        <taxon>Prorocentraceae</taxon>
        <taxon>Prorocentrum</taxon>
    </lineage>
</organism>
<reference evidence="3" key="1">
    <citation type="submission" date="2023-10" db="EMBL/GenBank/DDBJ databases">
        <authorList>
            <person name="Chen Y."/>
            <person name="Shah S."/>
            <person name="Dougan E. K."/>
            <person name="Thang M."/>
            <person name="Chan C."/>
        </authorList>
    </citation>
    <scope>NUCLEOTIDE SEQUENCE [LARGE SCALE GENOMIC DNA]</scope>
</reference>
<gene>
    <name evidence="3" type="ORF">PCOR1329_LOCUS30887</name>
</gene>
<sequence>MIIADEFEQNHKELVRPKAEYIELDWLDYRREWIRKKCNVALDEVPRWLRGLYFGGAAILIFVSQIFLWRSSKCFGEFSVTEDVSDLKWFGHGGLILLWGLVGLVAAALSYAGLLAYSAWLGRRNRELVASAAAELVAQEAGWKASRLREAREACEEAPLAQPAEQPGTGADPEGAPGGRSPTLLTARGGPGGDLKQDKDAGGNDLGLGTAAITGVGLGLSAAV</sequence>
<keyword evidence="4" id="KW-1185">Reference proteome</keyword>
<evidence type="ECO:0008006" key="5">
    <source>
        <dbReference type="Google" id="ProtNLM"/>
    </source>
</evidence>
<evidence type="ECO:0000313" key="3">
    <source>
        <dbReference type="EMBL" id="CAK0833060.1"/>
    </source>
</evidence>
<accession>A0ABN9SML9</accession>
<dbReference type="EMBL" id="CAUYUJ010012014">
    <property type="protein sequence ID" value="CAK0833060.1"/>
    <property type="molecule type" value="Genomic_DNA"/>
</dbReference>
<proteinExistence type="predicted"/>
<feature type="region of interest" description="Disordered" evidence="1">
    <location>
        <begin position="155"/>
        <end position="206"/>
    </location>
</feature>
<comment type="caution">
    <text evidence="3">The sequence shown here is derived from an EMBL/GenBank/DDBJ whole genome shotgun (WGS) entry which is preliminary data.</text>
</comment>
<name>A0ABN9SML9_9DINO</name>
<keyword evidence="2" id="KW-0472">Membrane</keyword>
<keyword evidence="2" id="KW-1133">Transmembrane helix</keyword>
<feature type="transmembrane region" description="Helical" evidence="2">
    <location>
        <begin position="51"/>
        <end position="69"/>
    </location>
</feature>
<evidence type="ECO:0000313" key="4">
    <source>
        <dbReference type="Proteomes" id="UP001189429"/>
    </source>
</evidence>
<protein>
    <recommendedName>
        <fullName evidence="5">Protein S-acyltransferase</fullName>
    </recommendedName>
</protein>
<dbReference type="Proteomes" id="UP001189429">
    <property type="component" value="Unassembled WGS sequence"/>
</dbReference>
<evidence type="ECO:0000256" key="1">
    <source>
        <dbReference type="SAM" id="MobiDB-lite"/>
    </source>
</evidence>
<evidence type="ECO:0000256" key="2">
    <source>
        <dbReference type="SAM" id="Phobius"/>
    </source>
</evidence>
<keyword evidence="2" id="KW-0812">Transmembrane</keyword>
<feature type="transmembrane region" description="Helical" evidence="2">
    <location>
        <begin position="89"/>
        <end position="117"/>
    </location>
</feature>